<sequence length="102" mass="11872">SDIANTHFFLATREIGTFVKAEYELANGISDMNVAIPEMLREQNGTRDEVYCLITPEVHNMWKRLKKVDLQVCLNNDEFNRKLRAMHPPTFCEQTTSFSRCM</sequence>
<evidence type="ECO:0000313" key="2">
    <source>
        <dbReference type="Proteomes" id="UP001432322"/>
    </source>
</evidence>
<organism evidence="1 2">
    <name type="scientific">Pristionchus fissidentatus</name>
    <dbReference type="NCBI Taxonomy" id="1538716"/>
    <lineage>
        <taxon>Eukaryota</taxon>
        <taxon>Metazoa</taxon>
        <taxon>Ecdysozoa</taxon>
        <taxon>Nematoda</taxon>
        <taxon>Chromadorea</taxon>
        <taxon>Rhabditida</taxon>
        <taxon>Rhabditina</taxon>
        <taxon>Diplogasteromorpha</taxon>
        <taxon>Diplogasteroidea</taxon>
        <taxon>Neodiplogasteridae</taxon>
        <taxon>Pristionchus</taxon>
    </lineage>
</organism>
<feature type="non-terminal residue" evidence="1">
    <location>
        <position position="102"/>
    </location>
</feature>
<comment type="caution">
    <text evidence="1">The sequence shown here is derived from an EMBL/GenBank/DDBJ whole genome shotgun (WGS) entry which is preliminary data.</text>
</comment>
<dbReference type="AlphaFoldDB" id="A0AAV5VQZ8"/>
<proteinExistence type="predicted"/>
<evidence type="ECO:0000313" key="1">
    <source>
        <dbReference type="EMBL" id="GMT20758.1"/>
    </source>
</evidence>
<reference evidence="1" key="1">
    <citation type="submission" date="2023-10" db="EMBL/GenBank/DDBJ databases">
        <title>Genome assembly of Pristionchus species.</title>
        <authorList>
            <person name="Yoshida K."/>
            <person name="Sommer R.J."/>
        </authorList>
    </citation>
    <scope>NUCLEOTIDE SEQUENCE</scope>
    <source>
        <strain evidence="1">RS5133</strain>
    </source>
</reference>
<dbReference type="EMBL" id="BTSY01000003">
    <property type="protein sequence ID" value="GMT20758.1"/>
    <property type="molecule type" value="Genomic_DNA"/>
</dbReference>
<accession>A0AAV5VQZ8</accession>
<keyword evidence="2" id="KW-1185">Reference proteome</keyword>
<dbReference type="Proteomes" id="UP001432322">
    <property type="component" value="Unassembled WGS sequence"/>
</dbReference>
<protein>
    <submittedName>
        <fullName evidence="1">Uncharacterized protein</fullName>
    </submittedName>
</protein>
<feature type="non-terminal residue" evidence="1">
    <location>
        <position position="1"/>
    </location>
</feature>
<name>A0AAV5VQZ8_9BILA</name>
<gene>
    <name evidence="1" type="ORF">PFISCL1PPCAC_12055</name>
</gene>